<dbReference type="OrthoDB" id="3271033at2759"/>
<dbReference type="KEGG" id="pco:PHACADRAFT_34043"/>
<sequence length="537" mass="55936">SSTGSAARKRTWFGGSRDEGITSPEQPSHPELTEPERGRTGAPDVADNRRSSSTPHDTQTEGSARSDTSDNHSGSEESDSRVPARRSLSRHSSYSAPSQDAAQSSSSGAPSTSPAESLLAGLRSKSPAASVKTNPGSPTSNFFQTLKTRDKQAISNSAKEAMRKWGVNWGGLKKDAQTTSGDEVPDGEMQRQPADKANKARPGYAEVRAAVEQRRVPYNNEGLQVPASEPSEPMDIPGRSNAPSISSTGPGSASGQSAGNTSSTSASPRSDRLMPDFGSRPRSTSPSVTAPLTRPRAVSNHSQSDNEAALNAPLDEDEQPARPIHTQPPTPKTMTIPGIHASHRGEVMSMGYVAPPTPSEQKKGAAIQSVYRLWKGPQQSQAQGVQPDSQASSETVVNGEHDADNAPPAWTAQPLTPTLTSTPARPVPPPLPPRSNSTNAVSLLSEPPPHPPELGDGSPPASAALQSIASKDRSRRASLDPPLPPPLPARRLPAAADAESVANGSPAPSAPASPAIGVDGSPKPRPPLPPRRTVAPA</sequence>
<feature type="compositionally biased region" description="Polar residues" evidence="1">
    <location>
        <begin position="377"/>
        <end position="396"/>
    </location>
</feature>
<evidence type="ECO:0000313" key="3">
    <source>
        <dbReference type="Proteomes" id="UP000008370"/>
    </source>
</evidence>
<feature type="compositionally biased region" description="Basic and acidic residues" evidence="1">
    <location>
        <begin position="67"/>
        <end position="82"/>
    </location>
</feature>
<gene>
    <name evidence="2" type="ORF">PHACADRAFT_34043</name>
</gene>
<dbReference type="AlphaFoldDB" id="K5VN65"/>
<protein>
    <submittedName>
        <fullName evidence="2">Uncharacterized protein</fullName>
    </submittedName>
</protein>
<feature type="compositionally biased region" description="Polar residues" evidence="1">
    <location>
        <begin position="131"/>
        <end position="146"/>
    </location>
</feature>
<dbReference type="EMBL" id="JH931518">
    <property type="protein sequence ID" value="EKM48039.1"/>
    <property type="molecule type" value="Genomic_DNA"/>
</dbReference>
<feature type="compositionally biased region" description="Low complexity" evidence="1">
    <location>
        <begin position="92"/>
        <end position="117"/>
    </location>
</feature>
<feature type="compositionally biased region" description="Low complexity" evidence="1">
    <location>
        <begin position="505"/>
        <end position="515"/>
    </location>
</feature>
<dbReference type="RefSeq" id="XP_007403409.1">
    <property type="nucleotide sequence ID" value="XM_007403347.1"/>
</dbReference>
<keyword evidence="3" id="KW-1185">Reference proteome</keyword>
<feature type="compositionally biased region" description="Low complexity" evidence="1">
    <location>
        <begin position="489"/>
        <end position="498"/>
    </location>
</feature>
<dbReference type="Proteomes" id="UP000008370">
    <property type="component" value="Unassembled WGS sequence"/>
</dbReference>
<organism evidence="2 3">
    <name type="scientific">Phanerochaete carnosa (strain HHB-10118-sp)</name>
    <name type="common">White-rot fungus</name>
    <name type="synonym">Peniophora carnosa</name>
    <dbReference type="NCBI Taxonomy" id="650164"/>
    <lineage>
        <taxon>Eukaryota</taxon>
        <taxon>Fungi</taxon>
        <taxon>Dikarya</taxon>
        <taxon>Basidiomycota</taxon>
        <taxon>Agaricomycotina</taxon>
        <taxon>Agaricomycetes</taxon>
        <taxon>Polyporales</taxon>
        <taxon>Phanerochaetaceae</taxon>
        <taxon>Phanerochaete</taxon>
    </lineage>
</organism>
<feature type="region of interest" description="Disordered" evidence="1">
    <location>
        <begin position="1"/>
        <end position="537"/>
    </location>
</feature>
<dbReference type="HOGENOM" id="CLU_507704_0_0_1"/>
<feature type="compositionally biased region" description="Polar residues" evidence="1">
    <location>
        <begin position="281"/>
        <end position="290"/>
    </location>
</feature>
<name>K5VN65_PHACS</name>
<feature type="non-terminal residue" evidence="2">
    <location>
        <position position="1"/>
    </location>
</feature>
<reference evidence="2 3" key="1">
    <citation type="journal article" date="2012" name="BMC Genomics">
        <title>Comparative genomics of the white-rot fungi, Phanerochaete carnosa and P. chrysosporium, to elucidate the genetic basis of the distinct wood types they colonize.</title>
        <authorList>
            <person name="Suzuki H."/>
            <person name="MacDonald J."/>
            <person name="Syed K."/>
            <person name="Salamov A."/>
            <person name="Hori C."/>
            <person name="Aerts A."/>
            <person name="Henrissat B."/>
            <person name="Wiebenga A."/>
            <person name="vanKuyk P.A."/>
            <person name="Barry K."/>
            <person name="Lindquist E."/>
            <person name="LaButti K."/>
            <person name="Lapidus A."/>
            <person name="Lucas S."/>
            <person name="Coutinho P."/>
            <person name="Gong Y."/>
            <person name="Samejima M."/>
            <person name="Mahadevan R."/>
            <person name="Abou-Zaid M."/>
            <person name="de Vries R.P."/>
            <person name="Igarashi K."/>
            <person name="Yadav J.S."/>
            <person name="Grigoriev I.V."/>
            <person name="Master E.R."/>
        </authorList>
    </citation>
    <scope>NUCLEOTIDE SEQUENCE [LARGE SCALE GENOMIC DNA]</scope>
    <source>
        <strain evidence="2 3">HHB-10118-sp</strain>
    </source>
</reference>
<dbReference type="InParanoid" id="K5VN65"/>
<accession>K5VN65</accession>
<dbReference type="STRING" id="650164.K5VN65"/>
<dbReference type="GeneID" id="18919881"/>
<evidence type="ECO:0000313" key="2">
    <source>
        <dbReference type="EMBL" id="EKM48039.1"/>
    </source>
</evidence>
<feature type="compositionally biased region" description="Polar residues" evidence="1">
    <location>
        <begin position="51"/>
        <end position="66"/>
    </location>
</feature>
<feature type="compositionally biased region" description="Polar residues" evidence="1">
    <location>
        <begin position="241"/>
        <end position="268"/>
    </location>
</feature>
<evidence type="ECO:0000256" key="1">
    <source>
        <dbReference type="SAM" id="MobiDB-lite"/>
    </source>
</evidence>
<proteinExistence type="predicted"/>